<reference evidence="4 5" key="1">
    <citation type="submission" date="2017-05" db="EMBL/GenBank/DDBJ databases">
        <authorList>
            <person name="Varghese N."/>
            <person name="Submissions S."/>
        </authorList>
    </citation>
    <scope>NUCLEOTIDE SEQUENCE [LARGE SCALE GENOMIC DNA]</scope>
    <source>
        <strain evidence="4 5">DSM 21985</strain>
    </source>
</reference>
<keyword evidence="1" id="KW-0175">Coiled coil</keyword>
<dbReference type="Proteomes" id="UP000317557">
    <property type="component" value="Unassembled WGS sequence"/>
</dbReference>
<accession>A0A521DQ63</accession>
<evidence type="ECO:0000256" key="2">
    <source>
        <dbReference type="SAM" id="Phobius"/>
    </source>
</evidence>
<gene>
    <name evidence="4" type="ORF">SAMN06265219_10938</name>
</gene>
<keyword evidence="5" id="KW-1185">Reference proteome</keyword>
<keyword evidence="2" id="KW-0812">Transmembrane</keyword>
<dbReference type="InterPro" id="IPR024983">
    <property type="entry name" value="CHAT_dom"/>
</dbReference>
<dbReference type="PANTHER" id="PTHR10098">
    <property type="entry name" value="RAPSYN-RELATED"/>
    <property type="match status" value="1"/>
</dbReference>
<keyword evidence="2" id="KW-0472">Membrane</keyword>
<feature type="domain" description="CHAT" evidence="3">
    <location>
        <begin position="712"/>
        <end position="998"/>
    </location>
</feature>
<dbReference type="RefSeq" id="WP_142454687.1">
    <property type="nucleotide sequence ID" value="NZ_FXTP01000009.1"/>
</dbReference>
<proteinExistence type="predicted"/>
<organism evidence="4 5">
    <name type="scientific">Gracilimonas mengyeensis</name>
    <dbReference type="NCBI Taxonomy" id="1302730"/>
    <lineage>
        <taxon>Bacteria</taxon>
        <taxon>Pseudomonadati</taxon>
        <taxon>Balneolota</taxon>
        <taxon>Balneolia</taxon>
        <taxon>Balneolales</taxon>
        <taxon>Balneolaceae</taxon>
        <taxon>Gracilimonas</taxon>
    </lineage>
</organism>
<dbReference type="AlphaFoldDB" id="A0A521DQ63"/>
<feature type="transmembrane region" description="Helical" evidence="2">
    <location>
        <begin position="1010"/>
        <end position="1028"/>
    </location>
</feature>
<sequence>MLYIIIVIFSFSSFSSVDKDSTNLDNEIKKQLNGFIENVERNDLSILNFWAINEIAQTNCQALRIVKSSIDDHTSFDDYKSKLSCNNDKNTFDSLTIKHFWPKSHQQLYYDIIDNKTDITERELGFLEAPYLHLKLLMNRNHSNYYTEEYLLKALETWDNYIENNKTKKDLEYYLIVSEATWVAFMLDEYNLVNKYSQDIINSDILPISNFLYRVYSAIDYSYFFLDRYDKSLDIQRNYSLPLAEYIGDKDEIKQIKKRQGVYLYSLGKYEESKNIYEDIYRNNGQSDFYIFTNLGINYYRLGYSNKYISFQLKALEHDAANYKNLLNVYRNLFLYYTNAKDIASALTYIEKAKNLALENADTTELALIDSYLGTFYWSTYKDQEKAIQHLESAEEILNVDNNYSKYIQLLVQKGLIYIKTDSLEKAELVFDKVVKLSLSKSDTQKYLQGIINKALINLQQNEIEQASEKLNEIELYSLDILDFPTLTTYFRIKSEYLLKENNYRGAISTLAPVIQQIISLSKNNTDSQEGYWSVEEEYLDAFELMVDLYLESGNPEQALIVLDELKTINDASLYNSPLVKAAKLTEQELAKEKRLNNQLQNLRKKYLNAPESNRFAIKTEIERVSAEREEILAKINVAAEESLPPLWKIQRAIEEDELALHFTELGEHFYVTMITSDDVKVRKHDYPFSLQQRFSSIGDEIASGKTNLQHLYDLYQKLDLDEVPASISKISIIPDQFIYRIPLEILPTHKPDSDYSFGSTKYLIEDYHISYFNSLAELDANRRIFDINTKQDFTAFAISDFSEFESADLPSLPYATEETKDIYGALNSLKSKKIHIGDAATKETFKEEISSSRIVHVATHSEISEQDPLFSTIYLKGRDNADSLESEQALYAYELFDTPLNSEFIMLNSCSSGSGNYMQGTGILGISRALRYAGVKGMALNLWSVNDKVAAQISTDFYQYLDEGLPKHEAMRNAKLNQLKSANANPHFWGAYMMIGNPAPITSRNNHPMFLYSLLAATILLSGYISYKRERRGKSWF</sequence>
<protein>
    <submittedName>
        <fullName evidence="4">CHAT domain-containing protein</fullName>
    </submittedName>
</protein>
<evidence type="ECO:0000256" key="1">
    <source>
        <dbReference type="SAM" id="Coils"/>
    </source>
</evidence>
<dbReference type="EMBL" id="FXTP01000009">
    <property type="protein sequence ID" value="SMO73843.1"/>
    <property type="molecule type" value="Genomic_DNA"/>
</dbReference>
<dbReference type="PANTHER" id="PTHR10098:SF108">
    <property type="entry name" value="TETRATRICOPEPTIDE REPEAT PROTEIN 28"/>
    <property type="match status" value="1"/>
</dbReference>
<evidence type="ECO:0000313" key="4">
    <source>
        <dbReference type="EMBL" id="SMO73843.1"/>
    </source>
</evidence>
<dbReference type="Gene3D" id="1.25.40.10">
    <property type="entry name" value="Tetratricopeptide repeat domain"/>
    <property type="match status" value="2"/>
</dbReference>
<keyword evidence="2" id="KW-1133">Transmembrane helix</keyword>
<dbReference type="Pfam" id="PF12770">
    <property type="entry name" value="CHAT"/>
    <property type="match status" value="1"/>
</dbReference>
<name>A0A521DQ63_9BACT</name>
<dbReference type="OrthoDB" id="9771112at2"/>
<evidence type="ECO:0000313" key="5">
    <source>
        <dbReference type="Proteomes" id="UP000317557"/>
    </source>
</evidence>
<dbReference type="InterPro" id="IPR011990">
    <property type="entry name" value="TPR-like_helical_dom_sf"/>
</dbReference>
<feature type="coiled-coil region" evidence="1">
    <location>
        <begin position="583"/>
        <end position="642"/>
    </location>
</feature>
<dbReference type="SUPFAM" id="SSF48452">
    <property type="entry name" value="TPR-like"/>
    <property type="match status" value="1"/>
</dbReference>
<evidence type="ECO:0000259" key="3">
    <source>
        <dbReference type="Pfam" id="PF12770"/>
    </source>
</evidence>